<dbReference type="PANTHER" id="PTHR33446:SF2">
    <property type="entry name" value="PROTEIN TONB"/>
    <property type="match status" value="1"/>
</dbReference>
<dbReference type="PANTHER" id="PTHR33446">
    <property type="entry name" value="PROTEIN TONB-RELATED"/>
    <property type="match status" value="1"/>
</dbReference>
<evidence type="ECO:0000256" key="2">
    <source>
        <dbReference type="ARBA" id="ARBA00006555"/>
    </source>
</evidence>
<dbReference type="PROSITE" id="PS52015">
    <property type="entry name" value="TONB_CTD"/>
    <property type="match status" value="1"/>
</dbReference>
<gene>
    <name evidence="12" type="ORF">GCM10007924_00040</name>
</gene>
<evidence type="ECO:0000256" key="6">
    <source>
        <dbReference type="ARBA" id="ARBA00022692"/>
    </source>
</evidence>
<feature type="compositionally biased region" description="Polar residues" evidence="10">
    <location>
        <begin position="194"/>
        <end position="204"/>
    </location>
</feature>
<evidence type="ECO:0000256" key="5">
    <source>
        <dbReference type="ARBA" id="ARBA00022519"/>
    </source>
</evidence>
<evidence type="ECO:0000256" key="4">
    <source>
        <dbReference type="ARBA" id="ARBA00022475"/>
    </source>
</evidence>
<keyword evidence="8" id="KW-1133">Transmembrane helix</keyword>
<accession>A0ABQ5TZ64</accession>
<feature type="compositionally biased region" description="Polar residues" evidence="10">
    <location>
        <begin position="78"/>
        <end position="87"/>
    </location>
</feature>
<evidence type="ECO:0000259" key="11">
    <source>
        <dbReference type="PROSITE" id="PS52015"/>
    </source>
</evidence>
<dbReference type="NCBIfam" id="TIGR01352">
    <property type="entry name" value="tonB_Cterm"/>
    <property type="match status" value="1"/>
</dbReference>
<sequence>MVITGSALPGNLMRWGGLLALSFGAHLYGLSLISVAPKPHSIPEPERIRISLSALAAPRSEPAPLPAHHPVLPRQTEAPKTTISQQPETRRTPPPAPATPKVVTRSDASKAIHKAARPAKPTPAAAEAAPQAKPVLPKPVPTPRLASRTLSAPAPSPVKTTELPPEQPPKEAPRQRLAEKPVPAAPATPSAASNQGDSASTVLQEASYRRRTPPVYPRRAYELGQQGTVTLAVLITEAGTPEKLQIEQSSGHRMLDRAALAAVKSWVFEPTTRNGQKTQSWVRVPVRFVIN</sequence>
<dbReference type="EMBL" id="BSNF01000001">
    <property type="protein sequence ID" value="GLQ04783.1"/>
    <property type="molecule type" value="Genomic_DNA"/>
</dbReference>
<keyword evidence="4" id="KW-1003">Cell membrane</keyword>
<proteinExistence type="inferred from homology"/>
<evidence type="ECO:0000256" key="7">
    <source>
        <dbReference type="ARBA" id="ARBA00022927"/>
    </source>
</evidence>
<evidence type="ECO:0000256" key="3">
    <source>
        <dbReference type="ARBA" id="ARBA00022448"/>
    </source>
</evidence>
<keyword evidence="6" id="KW-0812">Transmembrane</keyword>
<keyword evidence="3" id="KW-0813">Transport</keyword>
<feature type="compositionally biased region" description="Basic and acidic residues" evidence="10">
    <location>
        <begin position="168"/>
        <end position="179"/>
    </location>
</feature>
<dbReference type="InterPro" id="IPR051045">
    <property type="entry name" value="TonB-dependent_transducer"/>
</dbReference>
<evidence type="ECO:0000313" key="13">
    <source>
        <dbReference type="Proteomes" id="UP001161409"/>
    </source>
</evidence>
<evidence type="ECO:0000256" key="10">
    <source>
        <dbReference type="SAM" id="MobiDB-lite"/>
    </source>
</evidence>
<keyword evidence="13" id="KW-1185">Reference proteome</keyword>
<feature type="region of interest" description="Disordered" evidence="10">
    <location>
        <begin position="59"/>
        <end position="210"/>
    </location>
</feature>
<comment type="subcellular location">
    <subcellularLocation>
        <location evidence="1">Cell inner membrane</location>
        <topology evidence="1">Single-pass membrane protein</topology>
        <orientation evidence="1">Periplasmic side</orientation>
    </subcellularLocation>
</comment>
<feature type="compositionally biased region" description="Low complexity" evidence="10">
    <location>
        <begin position="181"/>
        <end position="193"/>
    </location>
</feature>
<reference evidence="12" key="1">
    <citation type="journal article" date="2014" name="Int. J. Syst. Evol. Microbiol.">
        <title>Complete genome of a new Firmicutes species belonging to the dominant human colonic microbiota ('Ruminococcus bicirculans') reveals two chromosomes and a selective capacity to utilize plant glucans.</title>
        <authorList>
            <consortium name="NISC Comparative Sequencing Program"/>
            <person name="Wegmann U."/>
            <person name="Louis P."/>
            <person name="Goesmann A."/>
            <person name="Henrissat B."/>
            <person name="Duncan S.H."/>
            <person name="Flint H.J."/>
        </authorList>
    </citation>
    <scope>NUCLEOTIDE SEQUENCE</scope>
    <source>
        <strain evidence="12">NBRC 103408</strain>
    </source>
</reference>
<keyword evidence="5" id="KW-0997">Cell inner membrane</keyword>
<dbReference type="InterPro" id="IPR006260">
    <property type="entry name" value="TonB/TolA_C"/>
</dbReference>
<dbReference type="Pfam" id="PF03544">
    <property type="entry name" value="TonB_C"/>
    <property type="match status" value="1"/>
</dbReference>
<dbReference type="InterPro" id="IPR037682">
    <property type="entry name" value="TonB_C"/>
</dbReference>
<feature type="domain" description="TonB C-terminal" evidence="11">
    <location>
        <begin position="201"/>
        <end position="291"/>
    </location>
</feature>
<keyword evidence="7" id="KW-0653">Protein transport</keyword>
<name>A0ABQ5TZ64_9PROT</name>
<dbReference type="Gene3D" id="3.30.1150.10">
    <property type="match status" value="1"/>
</dbReference>
<keyword evidence="9" id="KW-0472">Membrane</keyword>
<evidence type="ECO:0000256" key="8">
    <source>
        <dbReference type="ARBA" id="ARBA00022989"/>
    </source>
</evidence>
<comment type="similarity">
    <text evidence="2">Belongs to the TonB family.</text>
</comment>
<dbReference type="Proteomes" id="UP001161409">
    <property type="component" value="Unassembled WGS sequence"/>
</dbReference>
<reference evidence="12" key="2">
    <citation type="submission" date="2023-01" db="EMBL/GenBank/DDBJ databases">
        <title>Draft genome sequence of Sneathiella chinensis strain NBRC 103408.</title>
        <authorList>
            <person name="Sun Q."/>
            <person name="Mori K."/>
        </authorList>
    </citation>
    <scope>NUCLEOTIDE SEQUENCE</scope>
    <source>
        <strain evidence="12">NBRC 103408</strain>
    </source>
</reference>
<feature type="compositionally biased region" description="Low complexity" evidence="10">
    <location>
        <begin position="118"/>
        <end position="134"/>
    </location>
</feature>
<comment type="caution">
    <text evidence="12">The sequence shown here is derived from an EMBL/GenBank/DDBJ whole genome shotgun (WGS) entry which is preliminary data.</text>
</comment>
<organism evidence="12 13">
    <name type="scientific">Sneathiella chinensis</name>
    <dbReference type="NCBI Taxonomy" id="349750"/>
    <lineage>
        <taxon>Bacteria</taxon>
        <taxon>Pseudomonadati</taxon>
        <taxon>Pseudomonadota</taxon>
        <taxon>Alphaproteobacteria</taxon>
        <taxon>Sneathiellales</taxon>
        <taxon>Sneathiellaceae</taxon>
        <taxon>Sneathiella</taxon>
    </lineage>
</organism>
<evidence type="ECO:0000256" key="9">
    <source>
        <dbReference type="ARBA" id="ARBA00023136"/>
    </source>
</evidence>
<dbReference type="SUPFAM" id="SSF74653">
    <property type="entry name" value="TolA/TonB C-terminal domain"/>
    <property type="match status" value="1"/>
</dbReference>
<evidence type="ECO:0000256" key="1">
    <source>
        <dbReference type="ARBA" id="ARBA00004383"/>
    </source>
</evidence>
<evidence type="ECO:0000313" key="12">
    <source>
        <dbReference type="EMBL" id="GLQ04783.1"/>
    </source>
</evidence>
<dbReference type="RefSeq" id="WP_169558833.1">
    <property type="nucleotide sequence ID" value="NZ_BSNF01000001.1"/>
</dbReference>
<protein>
    <recommendedName>
        <fullName evidence="11">TonB C-terminal domain-containing protein</fullName>
    </recommendedName>
</protein>